<reference evidence="3" key="1">
    <citation type="submission" date="2019-12" db="UniProtKB">
        <authorList>
            <consortium name="WormBaseParasite"/>
        </authorList>
    </citation>
    <scope>IDENTIFICATION</scope>
</reference>
<keyword evidence="1" id="KW-0732">Signal</keyword>
<organism evidence="2 3">
    <name type="scientific">Trichuris muris</name>
    <name type="common">Mouse whipworm</name>
    <dbReference type="NCBI Taxonomy" id="70415"/>
    <lineage>
        <taxon>Eukaryota</taxon>
        <taxon>Metazoa</taxon>
        <taxon>Ecdysozoa</taxon>
        <taxon>Nematoda</taxon>
        <taxon>Enoplea</taxon>
        <taxon>Dorylaimia</taxon>
        <taxon>Trichinellida</taxon>
        <taxon>Trichuridae</taxon>
        <taxon>Trichuris</taxon>
    </lineage>
</organism>
<accession>A0A5S6QKC4</accession>
<proteinExistence type="predicted"/>
<sequence>MHMLSTVCLFFLCCHFSYAGRHWLPSDEEVDMAYACLNMAFPTTRSPIQIVSRIDSAIFDPREDKTTLEFLAADSTCTPEMLAEGIDQRSCEEVGDSTLGNYKYFTCTVRKTQQGYQPTGNFRPARQNDMLEIDG</sequence>
<evidence type="ECO:0000313" key="2">
    <source>
        <dbReference type="Proteomes" id="UP000046395"/>
    </source>
</evidence>
<dbReference type="AlphaFoldDB" id="A0A5S6QKC4"/>
<dbReference type="Proteomes" id="UP000046395">
    <property type="component" value="Unassembled WGS sequence"/>
</dbReference>
<keyword evidence="2" id="KW-1185">Reference proteome</keyword>
<evidence type="ECO:0000313" key="3">
    <source>
        <dbReference type="WBParaSite" id="TMUE_2000007796.1"/>
    </source>
</evidence>
<name>A0A5S6QKC4_TRIMR</name>
<evidence type="ECO:0000256" key="1">
    <source>
        <dbReference type="SAM" id="SignalP"/>
    </source>
</evidence>
<feature type="signal peptide" evidence="1">
    <location>
        <begin position="1"/>
        <end position="19"/>
    </location>
</feature>
<dbReference type="WBParaSite" id="TMUE_2000007796.1">
    <property type="protein sequence ID" value="TMUE_2000007796.1"/>
    <property type="gene ID" value="WBGene00290285"/>
</dbReference>
<protein>
    <submittedName>
        <fullName evidence="3">Cystatin domain-containing protein</fullName>
    </submittedName>
</protein>
<feature type="chain" id="PRO_5024294501" evidence="1">
    <location>
        <begin position="20"/>
        <end position="135"/>
    </location>
</feature>